<organism evidence="2 3">
    <name type="scientific">Paenibacillus agaridevorans</name>
    <dbReference type="NCBI Taxonomy" id="171404"/>
    <lineage>
        <taxon>Bacteria</taxon>
        <taxon>Bacillati</taxon>
        <taxon>Bacillota</taxon>
        <taxon>Bacilli</taxon>
        <taxon>Bacillales</taxon>
        <taxon>Paenibacillaceae</taxon>
        <taxon>Paenibacillus</taxon>
    </lineage>
</organism>
<evidence type="ECO:0000313" key="3">
    <source>
        <dbReference type="Proteomes" id="UP000245202"/>
    </source>
</evidence>
<evidence type="ECO:0000256" key="1">
    <source>
        <dbReference type="SAM" id="Phobius"/>
    </source>
</evidence>
<sequence length="79" mass="9270">MLVDYKIYESFSVDIKSKPFDFLVYLLILGFCILFNNRKDYQYKLMFNSVLVATFTNGIAISSKYLDGISTYFSIYVIF</sequence>
<protein>
    <submittedName>
        <fullName evidence="2">Uncharacterized protein</fullName>
    </submittedName>
</protein>
<name>A0A2R5EXR1_9BACL</name>
<keyword evidence="3" id="KW-1185">Reference proteome</keyword>
<dbReference type="AlphaFoldDB" id="A0A2R5EXR1"/>
<proteinExistence type="predicted"/>
<keyword evidence="1" id="KW-0472">Membrane</keyword>
<keyword evidence="1" id="KW-0812">Transmembrane</keyword>
<reference evidence="2 3" key="1">
    <citation type="submission" date="2017-08" db="EMBL/GenBank/DDBJ databases">
        <title>Substantial Increase in Enzyme Production by Combined Drug-Resistance Mutations in Paenibacillus agaridevorans.</title>
        <authorList>
            <person name="Tanaka Y."/>
            <person name="Funane K."/>
            <person name="Hosaka T."/>
            <person name="Shiwa Y."/>
            <person name="Fujita N."/>
            <person name="Miyazaki T."/>
            <person name="Yoshikawa H."/>
            <person name="Murakami K."/>
            <person name="Kasahara K."/>
            <person name="Inaoka T."/>
            <person name="Hiraga Y."/>
            <person name="Ochi K."/>
        </authorList>
    </citation>
    <scope>NUCLEOTIDE SEQUENCE [LARGE SCALE GENOMIC DNA]</scope>
    <source>
        <strain evidence="2 3">T-3040</strain>
    </source>
</reference>
<feature type="transmembrane region" description="Helical" evidence="1">
    <location>
        <begin position="20"/>
        <end position="37"/>
    </location>
</feature>
<accession>A0A2R5EXR1</accession>
<evidence type="ECO:0000313" key="2">
    <source>
        <dbReference type="EMBL" id="GBG08141.1"/>
    </source>
</evidence>
<dbReference type="Proteomes" id="UP000245202">
    <property type="component" value="Unassembled WGS sequence"/>
</dbReference>
<keyword evidence="1" id="KW-1133">Transmembrane helix</keyword>
<comment type="caution">
    <text evidence="2">The sequence shown here is derived from an EMBL/GenBank/DDBJ whole genome shotgun (WGS) entry which is preliminary data.</text>
</comment>
<dbReference type="EMBL" id="BDQX01000139">
    <property type="protein sequence ID" value="GBG08141.1"/>
    <property type="molecule type" value="Genomic_DNA"/>
</dbReference>
<gene>
    <name evidence="2" type="ORF">PAT3040_02709</name>
</gene>